<gene>
    <name evidence="2" type="ORF">LSINAPIS_LOCUS3828</name>
</gene>
<evidence type="ECO:0000256" key="1">
    <source>
        <dbReference type="SAM" id="MobiDB-lite"/>
    </source>
</evidence>
<name>A0A5E4Q0I3_9NEOP</name>
<organism evidence="2 3">
    <name type="scientific">Leptidea sinapis</name>
    <dbReference type="NCBI Taxonomy" id="189913"/>
    <lineage>
        <taxon>Eukaryota</taxon>
        <taxon>Metazoa</taxon>
        <taxon>Ecdysozoa</taxon>
        <taxon>Arthropoda</taxon>
        <taxon>Hexapoda</taxon>
        <taxon>Insecta</taxon>
        <taxon>Pterygota</taxon>
        <taxon>Neoptera</taxon>
        <taxon>Endopterygota</taxon>
        <taxon>Lepidoptera</taxon>
        <taxon>Glossata</taxon>
        <taxon>Ditrysia</taxon>
        <taxon>Papilionoidea</taxon>
        <taxon>Pieridae</taxon>
        <taxon>Dismorphiinae</taxon>
        <taxon>Leptidea</taxon>
    </lineage>
</organism>
<dbReference type="Proteomes" id="UP000324832">
    <property type="component" value="Unassembled WGS sequence"/>
</dbReference>
<dbReference type="AlphaFoldDB" id="A0A5E4Q0I3"/>
<accession>A0A5E4Q0I3</accession>
<protein>
    <submittedName>
        <fullName evidence="2">Uncharacterized protein</fullName>
    </submittedName>
</protein>
<feature type="compositionally biased region" description="Basic and acidic residues" evidence="1">
    <location>
        <begin position="51"/>
        <end position="72"/>
    </location>
</feature>
<evidence type="ECO:0000313" key="2">
    <source>
        <dbReference type="EMBL" id="VVC91059.1"/>
    </source>
</evidence>
<evidence type="ECO:0000313" key="3">
    <source>
        <dbReference type="Proteomes" id="UP000324832"/>
    </source>
</evidence>
<feature type="region of interest" description="Disordered" evidence="1">
    <location>
        <begin position="95"/>
        <end position="130"/>
    </location>
</feature>
<sequence length="323" mass="37927">MDSVYITRIYRDSGHNTGRPRRPRERPLASATLPAASRSKTQPPPFSRAHGYRDFDDERYYNVSDRRPRDEFQNEESFPKISLPLQDLEAALKDLEPYQNKPTSKLETRSKSLPRPSKPKTEFGPRRDFDNHKYYDIEDQKDLYEMHDLRDVDFENYRERRAAEETNKYGREKDVYRDEACYDPDSEDFEFDLPRIRANRRRDRGKSEYYQRDVEGYRMDHGGRERERRARSAVYECERGRGAWGSRQSDLYRAPSVTAKEEGQRGESEAVHSIALCSLYLLFGIALLAMSFNLVQEEVRANVASVAVRLGIIKPRDPDQYQA</sequence>
<reference evidence="2 3" key="1">
    <citation type="submission" date="2017-07" db="EMBL/GenBank/DDBJ databases">
        <authorList>
            <person name="Talla V."/>
            <person name="Backstrom N."/>
        </authorList>
    </citation>
    <scope>NUCLEOTIDE SEQUENCE [LARGE SCALE GENOMIC DNA]</scope>
</reference>
<dbReference type="EMBL" id="FZQP02000959">
    <property type="protein sequence ID" value="VVC91059.1"/>
    <property type="molecule type" value="Genomic_DNA"/>
</dbReference>
<feature type="compositionally biased region" description="Basic and acidic residues" evidence="1">
    <location>
        <begin position="119"/>
        <end position="130"/>
    </location>
</feature>
<feature type="region of interest" description="Disordered" evidence="1">
    <location>
        <begin position="1"/>
        <end position="80"/>
    </location>
</feature>
<proteinExistence type="predicted"/>
<keyword evidence="3" id="KW-1185">Reference proteome</keyword>